<reference evidence="2 3" key="1">
    <citation type="journal article" date="2022" name="Allergy">
        <title>Genome assembly and annotation of Periplaneta americana reveal a comprehensive cockroach allergen profile.</title>
        <authorList>
            <person name="Wang L."/>
            <person name="Xiong Q."/>
            <person name="Saelim N."/>
            <person name="Wang L."/>
            <person name="Nong W."/>
            <person name="Wan A.T."/>
            <person name="Shi M."/>
            <person name="Liu X."/>
            <person name="Cao Q."/>
            <person name="Hui J.H.L."/>
            <person name="Sookrung N."/>
            <person name="Leung T.F."/>
            <person name="Tungtrongchitr A."/>
            <person name="Tsui S.K.W."/>
        </authorList>
    </citation>
    <scope>NUCLEOTIDE SEQUENCE [LARGE SCALE GENOMIC DNA]</scope>
    <source>
        <strain evidence="2">PWHHKU_190912</strain>
    </source>
</reference>
<dbReference type="EMBL" id="JAJSOF020000021">
    <property type="protein sequence ID" value="KAJ4437389.1"/>
    <property type="molecule type" value="Genomic_DNA"/>
</dbReference>
<proteinExistence type="predicted"/>
<dbReference type="Proteomes" id="UP001148838">
    <property type="component" value="Unassembled WGS sequence"/>
</dbReference>
<protein>
    <submittedName>
        <fullName evidence="2">Uncharacterized protein</fullName>
    </submittedName>
</protein>
<evidence type="ECO:0000256" key="1">
    <source>
        <dbReference type="SAM" id="MobiDB-lite"/>
    </source>
</evidence>
<keyword evidence="3" id="KW-1185">Reference proteome</keyword>
<evidence type="ECO:0000313" key="2">
    <source>
        <dbReference type="EMBL" id="KAJ4437389.1"/>
    </source>
</evidence>
<name>A0ABQ8SU80_PERAM</name>
<comment type="caution">
    <text evidence="2">The sequence shown here is derived from an EMBL/GenBank/DDBJ whole genome shotgun (WGS) entry which is preliminary data.</text>
</comment>
<feature type="region of interest" description="Disordered" evidence="1">
    <location>
        <begin position="56"/>
        <end position="86"/>
    </location>
</feature>
<feature type="compositionally biased region" description="Basic and acidic residues" evidence="1">
    <location>
        <begin position="69"/>
        <end position="86"/>
    </location>
</feature>
<evidence type="ECO:0000313" key="3">
    <source>
        <dbReference type="Proteomes" id="UP001148838"/>
    </source>
</evidence>
<accession>A0ABQ8SU80</accession>
<organism evidence="2 3">
    <name type="scientific">Periplaneta americana</name>
    <name type="common">American cockroach</name>
    <name type="synonym">Blatta americana</name>
    <dbReference type="NCBI Taxonomy" id="6978"/>
    <lineage>
        <taxon>Eukaryota</taxon>
        <taxon>Metazoa</taxon>
        <taxon>Ecdysozoa</taxon>
        <taxon>Arthropoda</taxon>
        <taxon>Hexapoda</taxon>
        <taxon>Insecta</taxon>
        <taxon>Pterygota</taxon>
        <taxon>Neoptera</taxon>
        <taxon>Polyneoptera</taxon>
        <taxon>Dictyoptera</taxon>
        <taxon>Blattodea</taxon>
        <taxon>Blattoidea</taxon>
        <taxon>Blattidae</taxon>
        <taxon>Blattinae</taxon>
        <taxon>Periplaneta</taxon>
    </lineage>
</organism>
<sequence length="104" mass="12139">MTSSCAFKCWVTAATLRSKPEIDWKKYEEGMSVTMLQILFKSYGAMYATPESHNYFMPPTPNGSEEAMLQEKETDDGRRKSHYEPPHWQEITRMIKNKMGRPLE</sequence>
<gene>
    <name evidence="2" type="ORF">ANN_17533</name>
</gene>